<dbReference type="SUPFAM" id="SSF82171">
    <property type="entry name" value="DPP6 N-terminal domain-like"/>
    <property type="match status" value="2"/>
</dbReference>
<organism evidence="1 2">
    <name type="scientific">Marinicella sediminis</name>
    <dbReference type="NCBI Taxonomy" id="1792834"/>
    <lineage>
        <taxon>Bacteria</taxon>
        <taxon>Pseudomonadati</taxon>
        <taxon>Pseudomonadota</taxon>
        <taxon>Gammaproteobacteria</taxon>
        <taxon>Lysobacterales</taxon>
        <taxon>Marinicellaceae</taxon>
        <taxon>Marinicella</taxon>
    </lineage>
</organism>
<gene>
    <name evidence="1" type="ORF">ACFODZ_16945</name>
</gene>
<dbReference type="Proteomes" id="UP001595533">
    <property type="component" value="Unassembled WGS sequence"/>
</dbReference>
<dbReference type="EMBL" id="JBHRTS010000012">
    <property type="protein sequence ID" value="MFC3195945.1"/>
    <property type="molecule type" value="Genomic_DNA"/>
</dbReference>
<sequence length="866" mass="93616">MSLIIRIFTAIWVMHAYVGNTAASELYWLSEPSVDVGLLPDNEAEQVKVSTNSRYISFVSRANNLVLDDFNHIEDLFIRDTQTGITELVSVTASGAQASTEGITRFSKPSSDGRYVAFVSVAPEYPGGNGDDHQLFVKDLVTGVLSNESNFGSGDLFTVNSGHVYLHDDGLSVIFSTNGEIDPLHVGTFSTQVYLKDLTDDSYTLLSTSLSGTEVADDNTYLEHVSGSGRYLLLKSRADNLSAAVINNSGENLFSLDRVDDSRSLVNVTPSGDSSSDTSFTGFQGQISNQETVAFTSNQDDLVANDNNNRLDVFWFDNGLVTRINVDALGNEMTGTNNFNDVAISGDGNRVVFTEYSDELFPADVNQSYDMYSYATATGAISLVSQNELGLKVNDHSYEPQFGFLSDLLIFRSVASDYNNEPVYGKNMSIYLHDFNTGDVTQQHVAAFPPETLMDDAIHVKTSTDLNSIVFSSLSPNLVPEPIAETVDLFLLDRSTNAMSRIASNIISSEHDISPSGRYITFRTQHLPPDGTSPIGSVLIYRYDLQTDTFLAIEAGQESLVSDLGAVAFTTFDDLSVNDTNGQLDVYVYNPNNGNVVLVSEDLNGDAAGAADFDLGGTGNEVLVVYTSDNDNIVANDNNGKADVFLKQFGTATGTILITATSDGTQANDQSFAPAISDDGQWVAFITEADNLTTDNYTDAHVAQVLLYDRQSQEHTLVSLNEHGTPLTSAGTSSITSIAVSNTGRYLTYVFSDAQANGDDNVIAGVITPEFANDTDGNKDVVLVDTANLNRAIISKLINGQETVDEAKDGIQIRSNLTSTSPEVGVVFIADHGTLTGRTGHPGHREVHLYQQPIWAADAIFLDDFE</sequence>
<evidence type="ECO:0000313" key="2">
    <source>
        <dbReference type="Proteomes" id="UP001595533"/>
    </source>
</evidence>
<evidence type="ECO:0000313" key="1">
    <source>
        <dbReference type="EMBL" id="MFC3195945.1"/>
    </source>
</evidence>
<dbReference type="InterPro" id="IPR011042">
    <property type="entry name" value="6-blade_b-propeller_TolB-like"/>
</dbReference>
<protein>
    <recommendedName>
        <fullName evidence="3">Calcium-binding protein</fullName>
    </recommendedName>
</protein>
<dbReference type="PANTHER" id="PTHR36842:SF1">
    <property type="entry name" value="PROTEIN TOLB"/>
    <property type="match status" value="1"/>
</dbReference>
<accession>A0ABV7JCU0</accession>
<proteinExistence type="predicted"/>
<dbReference type="Gene3D" id="2.120.10.30">
    <property type="entry name" value="TolB, C-terminal domain"/>
    <property type="match status" value="1"/>
</dbReference>
<reference evidence="2" key="1">
    <citation type="journal article" date="2019" name="Int. J. Syst. Evol. Microbiol.">
        <title>The Global Catalogue of Microorganisms (GCM) 10K type strain sequencing project: providing services to taxonomists for standard genome sequencing and annotation.</title>
        <authorList>
            <consortium name="The Broad Institute Genomics Platform"/>
            <consortium name="The Broad Institute Genome Sequencing Center for Infectious Disease"/>
            <person name="Wu L."/>
            <person name="Ma J."/>
        </authorList>
    </citation>
    <scope>NUCLEOTIDE SEQUENCE [LARGE SCALE GENOMIC DNA]</scope>
    <source>
        <strain evidence="2">KCTC 42953</strain>
    </source>
</reference>
<name>A0ABV7JCU0_9GAMM</name>
<comment type="caution">
    <text evidence="1">The sequence shown here is derived from an EMBL/GenBank/DDBJ whole genome shotgun (WGS) entry which is preliminary data.</text>
</comment>
<keyword evidence="2" id="KW-1185">Reference proteome</keyword>
<dbReference type="RefSeq" id="WP_077411840.1">
    <property type="nucleotide sequence ID" value="NZ_JBHRTS010000012.1"/>
</dbReference>
<dbReference type="PANTHER" id="PTHR36842">
    <property type="entry name" value="PROTEIN TOLB HOMOLOG"/>
    <property type="match status" value="1"/>
</dbReference>
<evidence type="ECO:0008006" key="3">
    <source>
        <dbReference type="Google" id="ProtNLM"/>
    </source>
</evidence>